<dbReference type="STRING" id="299467.A0A443RWA4"/>
<dbReference type="OrthoDB" id="3200163at2759"/>
<name>A0A443RWA4_9ACAR</name>
<evidence type="ECO:0000313" key="3">
    <source>
        <dbReference type="EMBL" id="RWS19510.1"/>
    </source>
</evidence>
<feature type="compositionally biased region" description="Basic residues" evidence="2">
    <location>
        <begin position="1"/>
        <end position="12"/>
    </location>
</feature>
<dbReference type="Gene3D" id="3.40.50.1820">
    <property type="entry name" value="alpha/beta hydrolase"/>
    <property type="match status" value="1"/>
</dbReference>
<reference evidence="3 4" key="1">
    <citation type="journal article" date="2018" name="Gigascience">
        <title>Genomes of trombidid mites reveal novel predicted allergens and laterally-transferred genes associated with secondary metabolism.</title>
        <authorList>
            <person name="Dong X."/>
            <person name="Chaisiri K."/>
            <person name="Xia D."/>
            <person name="Armstrong S.D."/>
            <person name="Fang Y."/>
            <person name="Donnelly M.J."/>
            <person name="Kadowaki T."/>
            <person name="McGarry J.W."/>
            <person name="Darby A.C."/>
            <person name="Makepeace B.L."/>
        </authorList>
    </citation>
    <scope>NUCLEOTIDE SEQUENCE [LARGE SCALE GENOMIC DNA]</scope>
    <source>
        <strain evidence="3">UoL-UT</strain>
    </source>
</reference>
<dbReference type="VEuPathDB" id="VectorBase:LDEU012530"/>
<dbReference type="PANTHER" id="PTHR43903">
    <property type="entry name" value="NEUROLIGIN"/>
    <property type="match status" value="1"/>
</dbReference>
<evidence type="ECO:0000313" key="4">
    <source>
        <dbReference type="Proteomes" id="UP000288716"/>
    </source>
</evidence>
<gene>
    <name evidence="3" type="ORF">B4U80_14972</name>
</gene>
<accession>A0A443RWA4</accession>
<feature type="region of interest" description="Disordered" evidence="2">
    <location>
        <begin position="1"/>
        <end position="32"/>
    </location>
</feature>
<organism evidence="3 4">
    <name type="scientific">Leptotrombidium deliense</name>
    <dbReference type="NCBI Taxonomy" id="299467"/>
    <lineage>
        <taxon>Eukaryota</taxon>
        <taxon>Metazoa</taxon>
        <taxon>Ecdysozoa</taxon>
        <taxon>Arthropoda</taxon>
        <taxon>Chelicerata</taxon>
        <taxon>Arachnida</taxon>
        <taxon>Acari</taxon>
        <taxon>Acariformes</taxon>
        <taxon>Trombidiformes</taxon>
        <taxon>Prostigmata</taxon>
        <taxon>Anystina</taxon>
        <taxon>Parasitengona</taxon>
        <taxon>Trombiculoidea</taxon>
        <taxon>Trombiculidae</taxon>
        <taxon>Leptotrombidium</taxon>
    </lineage>
</organism>
<evidence type="ECO:0000256" key="1">
    <source>
        <dbReference type="ARBA" id="ARBA00005964"/>
    </source>
</evidence>
<dbReference type="InterPro" id="IPR051093">
    <property type="entry name" value="Neuroligin/BSAL"/>
</dbReference>
<evidence type="ECO:0000256" key="2">
    <source>
        <dbReference type="SAM" id="MobiDB-lite"/>
    </source>
</evidence>
<dbReference type="EMBL" id="NCKV01025421">
    <property type="protein sequence ID" value="RWS19510.1"/>
    <property type="molecule type" value="Genomic_DNA"/>
</dbReference>
<dbReference type="Proteomes" id="UP000288716">
    <property type="component" value="Unassembled WGS sequence"/>
</dbReference>
<comment type="similarity">
    <text evidence="1">Belongs to the type-B carboxylesterase/lipase family.</text>
</comment>
<dbReference type="SUPFAM" id="SSF53474">
    <property type="entry name" value="alpha/beta-Hydrolases"/>
    <property type="match status" value="1"/>
</dbReference>
<protein>
    <submittedName>
        <fullName evidence="3">Neuroligin-3-like protein</fullName>
    </submittedName>
</protein>
<dbReference type="InterPro" id="IPR029058">
    <property type="entry name" value="AB_hydrolase_fold"/>
</dbReference>
<dbReference type="AlphaFoldDB" id="A0A443RWA4"/>
<feature type="compositionally biased region" description="Low complexity" evidence="2">
    <location>
        <begin position="13"/>
        <end position="27"/>
    </location>
</feature>
<proteinExistence type="inferred from homology"/>
<feature type="non-terminal residue" evidence="3">
    <location>
        <position position="97"/>
    </location>
</feature>
<keyword evidence="4" id="KW-1185">Reference proteome</keyword>
<comment type="caution">
    <text evidence="3">The sequence shown here is derived from an EMBL/GenBank/DDBJ whole genome shotgun (WGS) entry which is preliminary data.</text>
</comment>
<sequence>MSSSSVRRHHHLQQTAQRSQSASQSASGRTPESGLRSFFYVFSYQSENSGFTQRLGCHHGEELAYVFGAPLAADLLGRSIGHFSINSSKQEVTLSEA</sequence>